<protein>
    <submittedName>
        <fullName evidence="1">Uncharacterized protein</fullName>
    </submittedName>
</protein>
<dbReference type="EMBL" id="JADBEF010000001">
    <property type="protein sequence ID" value="MBE1558254.1"/>
    <property type="molecule type" value="Genomic_DNA"/>
</dbReference>
<reference evidence="1 2" key="1">
    <citation type="submission" date="2020-10" db="EMBL/GenBank/DDBJ databases">
        <title>Sequencing the genomes of 1000 actinobacteria strains.</title>
        <authorList>
            <person name="Klenk H.-P."/>
        </authorList>
    </citation>
    <scope>NUCLEOTIDE SEQUENCE [LARGE SCALE GENOMIC DNA]</scope>
    <source>
        <strain evidence="1 2">DSM 43748</strain>
    </source>
</reference>
<keyword evidence="2" id="KW-1185">Reference proteome</keyword>
<sequence>MGMLAKAVTFTMEHVALTVVMLIETCPNMAIDPRRLRSRPGEGKIPDSKEPLSHLRNGLRALCL</sequence>
<evidence type="ECO:0000313" key="2">
    <source>
        <dbReference type="Proteomes" id="UP000661607"/>
    </source>
</evidence>
<name>A0ABR9K8B5_9ACTN</name>
<comment type="caution">
    <text evidence="1">The sequence shown here is derived from an EMBL/GenBank/DDBJ whole genome shotgun (WGS) entry which is preliminary data.</text>
</comment>
<gene>
    <name evidence="1" type="ORF">H4W81_001033</name>
</gene>
<evidence type="ECO:0000313" key="1">
    <source>
        <dbReference type="EMBL" id="MBE1558254.1"/>
    </source>
</evidence>
<organism evidence="1 2">
    <name type="scientific">Nonomuraea africana</name>
    <dbReference type="NCBI Taxonomy" id="46171"/>
    <lineage>
        <taxon>Bacteria</taxon>
        <taxon>Bacillati</taxon>
        <taxon>Actinomycetota</taxon>
        <taxon>Actinomycetes</taxon>
        <taxon>Streptosporangiales</taxon>
        <taxon>Streptosporangiaceae</taxon>
        <taxon>Nonomuraea</taxon>
    </lineage>
</organism>
<proteinExistence type="predicted"/>
<accession>A0ABR9K8B5</accession>
<dbReference type="Proteomes" id="UP000661607">
    <property type="component" value="Unassembled WGS sequence"/>
</dbReference>